<evidence type="ECO:0000313" key="5">
    <source>
        <dbReference type="EMBL" id="GGB26775.1"/>
    </source>
</evidence>
<feature type="domain" description="Bacterial type II secretion system protein E" evidence="4">
    <location>
        <begin position="406"/>
        <end position="420"/>
    </location>
</feature>
<dbReference type="PANTHER" id="PTHR30258:SF2">
    <property type="entry name" value="COMG OPERON PROTEIN 1"/>
    <property type="match status" value="1"/>
</dbReference>
<evidence type="ECO:0000256" key="1">
    <source>
        <dbReference type="ARBA" id="ARBA00006611"/>
    </source>
</evidence>
<protein>
    <submittedName>
        <fullName evidence="5">General secretion pathway protein GspE</fullName>
    </submittedName>
</protein>
<sequence>MNMINSSNSTSRPRDLVDALVARGLIAPDAADLVRREAARIPGGSFVRAIEHMALVDEADLVSVLAAESRLGVWTGVDGGPDHPPLDAALGRRMPAEALVAAGTVPITVKAGRLVLAMLDPDDLAAAETMRRRLGHGGGITGVVIGRTAFAGLIGHLHRGTELVDAMIRAATDRGHGDGLTMAAEAAASDDPFRDAHAPAAEESSITRLADGLITSAVRAGASDIHLDPAAGHMQLRLRIDGVLNAYRVLDASLALGLITRLKVLAGLDAVVTLQPQDGRFTTRADGLPVDIRIATHPTVHGEAAVLRLLDADRRLMQLGGLGLATPVSAALARVVQRPDGIIVVAGPTGSGKSTTLRALVGAIDRRRLAVATLEDPVEYPLNGVRQTDLSRLPGLDFAGGIRSLMRQDPDVLLIGEMRDEATAAMAYRAAITGHRVFTTLHAGDVLGVIDRLRDLRLSPVRLAGVLSAVVVQRLIRRVCPSCTDPVPHDPGAVGMEVSARPRGCPACGFQGFRGRIPVCELLVPDAGFEALLAKDAPRPRLAAALAAAGHRRLIDHARDLLAGGLTTRAEIEAVIGPLDA</sequence>
<organism evidence="5 6">
    <name type="scientific">Tistrella bauzanensis</name>
    <dbReference type="NCBI Taxonomy" id="657419"/>
    <lineage>
        <taxon>Bacteria</taxon>
        <taxon>Pseudomonadati</taxon>
        <taxon>Pseudomonadota</taxon>
        <taxon>Alphaproteobacteria</taxon>
        <taxon>Geminicoccales</taxon>
        <taxon>Geminicoccaceae</taxon>
        <taxon>Tistrella</taxon>
    </lineage>
</organism>
<dbReference type="InterPro" id="IPR003593">
    <property type="entry name" value="AAA+_ATPase"/>
</dbReference>
<name>A0ABQ1IAE7_9PROT</name>
<comment type="caution">
    <text evidence="5">The sequence shown here is derived from an EMBL/GenBank/DDBJ whole genome shotgun (WGS) entry which is preliminary data.</text>
</comment>
<dbReference type="PROSITE" id="PS00662">
    <property type="entry name" value="T2SP_E"/>
    <property type="match status" value="1"/>
</dbReference>
<dbReference type="Gene3D" id="3.40.50.300">
    <property type="entry name" value="P-loop containing nucleotide triphosphate hydrolases"/>
    <property type="match status" value="1"/>
</dbReference>
<dbReference type="SUPFAM" id="SSF160246">
    <property type="entry name" value="EspE N-terminal domain-like"/>
    <property type="match status" value="1"/>
</dbReference>
<reference evidence="6" key="1">
    <citation type="journal article" date="2019" name="Int. J. Syst. Evol. Microbiol.">
        <title>The Global Catalogue of Microorganisms (GCM) 10K type strain sequencing project: providing services to taxonomists for standard genome sequencing and annotation.</title>
        <authorList>
            <consortium name="The Broad Institute Genomics Platform"/>
            <consortium name="The Broad Institute Genome Sequencing Center for Infectious Disease"/>
            <person name="Wu L."/>
            <person name="Ma J."/>
        </authorList>
    </citation>
    <scope>NUCLEOTIDE SEQUENCE [LARGE SCALE GENOMIC DNA]</scope>
    <source>
        <strain evidence="6">CGMCC 1.10188</strain>
    </source>
</reference>
<dbReference type="CDD" id="cd01129">
    <property type="entry name" value="PulE-GspE-like"/>
    <property type="match status" value="1"/>
</dbReference>
<keyword evidence="6" id="KW-1185">Reference proteome</keyword>
<dbReference type="Pfam" id="PF00437">
    <property type="entry name" value="T2SSE"/>
    <property type="match status" value="1"/>
</dbReference>
<dbReference type="SMART" id="SM00382">
    <property type="entry name" value="AAA"/>
    <property type="match status" value="1"/>
</dbReference>
<dbReference type="InterPro" id="IPR027417">
    <property type="entry name" value="P-loop_NTPase"/>
</dbReference>
<evidence type="ECO:0000313" key="6">
    <source>
        <dbReference type="Proteomes" id="UP000603352"/>
    </source>
</evidence>
<accession>A0ABQ1IAE7</accession>
<dbReference type="Gene3D" id="3.30.450.90">
    <property type="match status" value="1"/>
</dbReference>
<evidence type="ECO:0000256" key="3">
    <source>
        <dbReference type="ARBA" id="ARBA00022840"/>
    </source>
</evidence>
<keyword evidence="2" id="KW-0547">Nucleotide-binding</keyword>
<dbReference type="SUPFAM" id="SSF52540">
    <property type="entry name" value="P-loop containing nucleoside triphosphate hydrolases"/>
    <property type="match status" value="1"/>
</dbReference>
<evidence type="ECO:0000259" key="4">
    <source>
        <dbReference type="PROSITE" id="PS00662"/>
    </source>
</evidence>
<gene>
    <name evidence="5" type="ORF">GCM10011505_05120</name>
</gene>
<comment type="similarity">
    <text evidence="1">Belongs to the GSP E family.</text>
</comment>
<keyword evidence="3" id="KW-0067">ATP-binding</keyword>
<dbReference type="InterPro" id="IPR037257">
    <property type="entry name" value="T2SS_E_N_sf"/>
</dbReference>
<evidence type="ECO:0000256" key="2">
    <source>
        <dbReference type="ARBA" id="ARBA00022741"/>
    </source>
</evidence>
<dbReference type="Pfam" id="PF05157">
    <property type="entry name" value="MshEN"/>
    <property type="match status" value="1"/>
</dbReference>
<dbReference type="RefSeq" id="WP_188574576.1">
    <property type="nucleotide sequence ID" value="NZ_BMDZ01000003.1"/>
</dbReference>
<dbReference type="Proteomes" id="UP000603352">
    <property type="component" value="Unassembled WGS sequence"/>
</dbReference>
<dbReference type="PANTHER" id="PTHR30258">
    <property type="entry name" value="TYPE II SECRETION SYSTEM PROTEIN GSPE-RELATED"/>
    <property type="match status" value="1"/>
</dbReference>
<dbReference type="InterPro" id="IPR007831">
    <property type="entry name" value="T2SS_GspE_N"/>
</dbReference>
<proteinExistence type="inferred from homology"/>
<dbReference type="EMBL" id="BMDZ01000003">
    <property type="protein sequence ID" value="GGB26775.1"/>
    <property type="molecule type" value="Genomic_DNA"/>
</dbReference>
<dbReference type="InterPro" id="IPR001482">
    <property type="entry name" value="T2SS/T4SS_dom"/>
</dbReference>